<dbReference type="KEGG" id="xba:C7S18_08175"/>
<organism evidence="2 3">
    <name type="scientific">Ahniella affigens</name>
    <dbReference type="NCBI Taxonomy" id="2021234"/>
    <lineage>
        <taxon>Bacteria</taxon>
        <taxon>Pseudomonadati</taxon>
        <taxon>Pseudomonadota</taxon>
        <taxon>Gammaproteobacteria</taxon>
        <taxon>Lysobacterales</taxon>
        <taxon>Rhodanobacteraceae</taxon>
        <taxon>Ahniella</taxon>
    </lineage>
</organism>
<accession>A0A2P1PQP8</accession>
<feature type="signal peptide" evidence="1">
    <location>
        <begin position="1"/>
        <end position="24"/>
    </location>
</feature>
<dbReference type="Proteomes" id="UP000241074">
    <property type="component" value="Chromosome"/>
</dbReference>
<evidence type="ECO:0000256" key="1">
    <source>
        <dbReference type="SAM" id="SignalP"/>
    </source>
</evidence>
<dbReference type="EMBL" id="CP027860">
    <property type="protein sequence ID" value="AVP97170.1"/>
    <property type="molecule type" value="Genomic_DNA"/>
</dbReference>
<keyword evidence="1" id="KW-0732">Signal</keyword>
<gene>
    <name evidence="2" type="ORF">C7S18_08175</name>
</gene>
<evidence type="ECO:0000313" key="3">
    <source>
        <dbReference type="Proteomes" id="UP000241074"/>
    </source>
</evidence>
<name>A0A2P1PQP8_9GAMM</name>
<proteinExistence type="predicted"/>
<dbReference type="AlphaFoldDB" id="A0A2P1PQP8"/>
<protein>
    <submittedName>
        <fullName evidence="2">Uncharacterized protein</fullName>
    </submittedName>
</protein>
<reference evidence="2 3" key="2">
    <citation type="submission" date="2018-03" db="EMBL/GenBank/DDBJ databases">
        <authorList>
            <person name="Keele B.F."/>
        </authorList>
    </citation>
    <scope>NUCLEOTIDE SEQUENCE [LARGE SCALE GENOMIC DNA]</scope>
    <source>
        <strain evidence="2 3">D13</strain>
    </source>
</reference>
<sequence>MYVRMIMKWFNIGILLSVCTAAQAEDAPDRRSLADNMIARAIHHDGRLWLLTDSGDLSSITDNASERVEESVPGPVLDICQSNRKLYALSCDTKACGNWRLNQQEQGQWRLLTSVASNGEQILALACDASSNQVLSAKRLIDLRGSRVSVTHLSEAISAPYVAASLVTPTAIFLGLNSGEWGGGLRRITRATGKVTNVEHLDGGLCSGPLSSDCDPVTGLAVIPWKPTCVAASIGIVHFAARGRIVEVCGQQVTTLLVKAYGDDDMWRFKDQDQDQDQDQDNEEKEPFPSVAFFGLNARGQSLLAVGIDGLYEINEDAPAKVFTLPEFREVDGVYLNDADPDTILVLTSINRRRSVSGAAPLFVRRGE</sequence>
<evidence type="ECO:0000313" key="2">
    <source>
        <dbReference type="EMBL" id="AVP97170.1"/>
    </source>
</evidence>
<feature type="chain" id="PRO_5015134823" evidence="1">
    <location>
        <begin position="25"/>
        <end position="368"/>
    </location>
</feature>
<reference evidence="2 3" key="1">
    <citation type="submission" date="2018-03" db="EMBL/GenBank/DDBJ databases">
        <title>Ahniella affigens gen. nov., sp. nov., a gammaproteobacterium isolated from sandy soil near a stream.</title>
        <authorList>
            <person name="Ko Y."/>
            <person name="Kim J.-H."/>
        </authorList>
    </citation>
    <scope>NUCLEOTIDE SEQUENCE [LARGE SCALE GENOMIC DNA]</scope>
    <source>
        <strain evidence="2 3">D13</strain>
    </source>
</reference>
<keyword evidence="3" id="KW-1185">Reference proteome</keyword>